<evidence type="ECO:0000256" key="3">
    <source>
        <dbReference type="ARBA" id="ARBA00022989"/>
    </source>
</evidence>
<gene>
    <name evidence="6" type="ORF">AB1207_10790</name>
</gene>
<accession>A0ABV3P6I6</accession>
<keyword evidence="4 5" id="KW-0472">Membrane</keyword>
<keyword evidence="3 5" id="KW-1133">Transmembrane helix</keyword>
<evidence type="ECO:0000256" key="2">
    <source>
        <dbReference type="ARBA" id="ARBA00022692"/>
    </source>
</evidence>
<comment type="caution">
    <text evidence="6">The sequence shown here is derived from an EMBL/GenBank/DDBJ whole genome shotgun (WGS) entry which is preliminary data.</text>
</comment>
<dbReference type="CDD" id="cd16914">
    <property type="entry name" value="EcfT"/>
    <property type="match status" value="1"/>
</dbReference>
<feature type="transmembrane region" description="Helical" evidence="5">
    <location>
        <begin position="94"/>
        <end position="118"/>
    </location>
</feature>
<reference evidence="6 7" key="1">
    <citation type="submission" date="2024-07" db="EMBL/GenBank/DDBJ databases">
        <authorList>
            <person name="Thanompreechachai J."/>
            <person name="Duangmal K."/>
        </authorList>
    </citation>
    <scope>NUCLEOTIDE SEQUENCE [LARGE SCALE GENOMIC DNA]</scope>
    <source>
        <strain evidence="6 7">KCTC 19886</strain>
    </source>
</reference>
<evidence type="ECO:0000256" key="1">
    <source>
        <dbReference type="ARBA" id="ARBA00004141"/>
    </source>
</evidence>
<keyword evidence="2 5" id="KW-0812">Transmembrane</keyword>
<evidence type="ECO:0000313" key="6">
    <source>
        <dbReference type="EMBL" id="MEW9265233.1"/>
    </source>
</evidence>
<feature type="transmembrane region" description="Helical" evidence="5">
    <location>
        <begin position="21"/>
        <end position="39"/>
    </location>
</feature>
<feature type="transmembrane region" description="Helical" evidence="5">
    <location>
        <begin position="45"/>
        <end position="63"/>
    </location>
</feature>
<comment type="subcellular location">
    <subcellularLocation>
        <location evidence="1">Membrane</location>
        <topology evidence="1">Multi-pass membrane protein</topology>
    </subcellularLocation>
</comment>
<proteinExistence type="predicted"/>
<keyword evidence="7" id="KW-1185">Reference proteome</keyword>
<protein>
    <submittedName>
        <fullName evidence="6">Energy-coupling factor transporter transmembrane component T</fullName>
    </submittedName>
</protein>
<dbReference type="InterPro" id="IPR003339">
    <property type="entry name" value="ABC/ECF_trnsptr_transmembrane"/>
</dbReference>
<dbReference type="RefSeq" id="WP_367638199.1">
    <property type="nucleotide sequence ID" value="NZ_JBFNQN010000006.1"/>
</dbReference>
<feature type="transmembrane region" description="Helical" evidence="5">
    <location>
        <begin position="70"/>
        <end position="88"/>
    </location>
</feature>
<dbReference type="Proteomes" id="UP001555826">
    <property type="component" value="Unassembled WGS sequence"/>
</dbReference>
<evidence type="ECO:0000256" key="5">
    <source>
        <dbReference type="SAM" id="Phobius"/>
    </source>
</evidence>
<evidence type="ECO:0000256" key="4">
    <source>
        <dbReference type="ARBA" id="ARBA00023136"/>
    </source>
</evidence>
<dbReference type="EMBL" id="JBFNQN010000006">
    <property type="protein sequence ID" value="MEW9265233.1"/>
    <property type="molecule type" value="Genomic_DNA"/>
</dbReference>
<organism evidence="6 7">
    <name type="scientific">Kineococcus endophyticus</name>
    <dbReference type="NCBI Taxonomy" id="1181883"/>
    <lineage>
        <taxon>Bacteria</taxon>
        <taxon>Bacillati</taxon>
        <taxon>Actinomycetota</taxon>
        <taxon>Actinomycetes</taxon>
        <taxon>Kineosporiales</taxon>
        <taxon>Kineosporiaceae</taxon>
        <taxon>Kineococcus</taxon>
    </lineage>
</organism>
<name>A0ABV3P6I6_9ACTN</name>
<evidence type="ECO:0000313" key="7">
    <source>
        <dbReference type="Proteomes" id="UP001555826"/>
    </source>
</evidence>
<dbReference type="Pfam" id="PF02361">
    <property type="entry name" value="CbiQ"/>
    <property type="match status" value="1"/>
</dbReference>
<feature type="transmembrane region" description="Helical" evidence="5">
    <location>
        <begin position="229"/>
        <end position="253"/>
    </location>
</feature>
<sequence>MPPTAAERRSAGPGPVVRHCGPLPLLAVGVLCAVGAFAVQEWWQAAGALVVQALCLPLVVGDVRAALRRLLPLGIAALSVGWSTVLAGDSPEPLWTALTAALRLLVLVLPGALLLGWLDAAEAGDHLAQRLRVPGRVVVAVVVALGRLDALADSWDQIAAARRVRGLGPGRGPVGRVRWAASTSFGLLVDAVRGAGRVSLAMDARGFAGERAGRRSWALPAPWRRADTVLLLVGTAVAAVPLLLRLGGAFLTVTT</sequence>